<organism evidence="1 2">
    <name type="scientific">Phytomonospora endophytica</name>
    <dbReference type="NCBI Taxonomy" id="714109"/>
    <lineage>
        <taxon>Bacteria</taxon>
        <taxon>Bacillati</taxon>
        <taxon>Actinomycetota</taxon>
        <taxon>Actinomycetes</taxon>
        <taxon>Micromonosporales</taxon>
        <taxon>Micromonosporaceae</taxon>
        <taxon>Phytomonospora</taxon>
    </lineage>
</organism>
<protein>
    <submittedName>
        <fullName evidence="1">Uncharacterized protein</fullName>
    </submittedName>
</protein>
<name>A0A841G1D0_9ACTN</name>
<comment type="caution">
    <text evidence="1">The sequence shown here is derived from an EMBL/GenBank/DDBJ whole genome shotgun (WGS) entry which is preliminary data.</text>
</comment>
<accession>A0A841G1D0</accession>
<reference evidence="1 2" key="1">
    <citation type="submission" date="2020-08" db="EMBL/GenBank/DDBJ databases">
        <title>Genomic Encyclopedia of Type Strains, Phase IV (KMG-IV): sequencing the most valuable type-strain genomes for metagenomic binning, comparative biology and taxonomic classification.</title>
        <authorList>
            <person name="Goeker M."/>
        </authorList>
    </citation>
    <scope>NUCLEOTIDE SEQUENCE [LARGE SCALE GENOMIC DNA]</scope>
    <source>
        <strain evidence="1 2">YIM 65646</strain>
    </source>
</reference>
<sequence length="153" mass="16868">MSATTEQVPAFNTLVRKLGHWTESRDIEIRAHRAQVVIDLRSPHIPAGDIEITLDAERSTVKLLVADDTVVDRWDLRVTGRGGVKDHVKGNANTGRRIRLTGEIRDGEIRVNRGGVAVLSALFTREFVADARRAHRDGTPVTVVDPAAEHPGR</sequence>
<evidence type="ECO:0000313" key="2">
    <source>
        <dbReference type="Proteomes" id="UP000548476"/>
    </source>
</evidence>
<evidence type="ECO:0000313" key="1">
    <source>
        <dbReference type="EMBL" id="MBB6039738.1"/>
    </source>
</evidence>
<dbReference type="RefSeq" id="WP_184792824.1">
    <property type="nucleotide sequence ID" value="NZ_BONT01000101.1"/>
</dbReference>
<dbReference type="EMBL" id="JACHGT010000025">
    <property type="protein sequence ID" value="MBB6039738.1"/>
    <property type="molecule type" value="Genomic_DNA"/>
</dbReference>
<dbReference type="AlphaFoldDB" id="A0A841G1D0"/>
<dbReference type="Proteomes" id="UP000548476">
    <property type="component" value="Unassembled WGS sequence"/>
</dbReference>
<keyword evidence="2" id="KW-1185">Reference proteome</keyword>
<proteinExistence type="predicted"/>
<gene>
    <name evidence="1" type="ORF">HNR73_007636</name>
</gene>